<sequence>MKPSVTGSPISPWKQRAEADGLPQAIYAGEDNITQLGIQLAVANVASGNVPGAFDEPLSREEVLAIVGPFLA</sequence>
<gene>
    <name evidence="1" type="ORF">DDT42_02086</name>
</gene>
<reference evidence="1 2" key="1">
    <citation type="journal article" date="2021" name="bioRxiv">
        <title>Unique metabolic strategies in Hadean analogues reveal hints for primordial physiology.</title>
        <authorList>
            <person name="Nobu M.K."/>
            <person name="Nakai R."/>
            <person name="Tamazawa S."/>
            <person name="Mori H."/>
            <person name="Toyoda A."/>
            <person name="Ijiri A."/>
            <person name="Suzuki S."/>
            <person name="Kurokawa K."/>
            <person name="Kamagata Y."/>
            <person name="Tamaki H."/>
        </authorList>
    </citation>
    <scope>NUCLEOTIDE SEQUENCE [LARGE SCALE GENOMIC DNA]</scope>
    <source>
        <strain evidence="1">BS525</strain>
    </source>
</reference>
<accession>A0A9E2F254</accession>
<dbReference type="AlphaFoldDB" id="A0A9E2F254"/>
<protein>
    <submittedName>
        <fullName evidence="1">Uncharacterized protein</fullName>
    </submittedName>
</protein>
<dbReference type="EMBL" id="QLTW01000379">
    <property type="protein sequence ID" value="MBT9146204.1"/>
    <property type="molecule type" value="Genomic_DNA"/>
</dbReference>
<name>A0A9E2F254_PSYF1</name>
<evidence type="ECO:0000313" key="2">
    <source>
        <dbReference type="Proteomes" id="UP000811545"/>
    </source>
</evidence>
<dbReference type="Proteomes" id="UP000811545">
    <property type="component" value="Unassembled WGS sequence"/>
</dbReference>
<evidence type="ECO:0000313" key="1">
    <source>
        <dbReference type="EMBL" id="MBT9146204.1"/>
    </source>
</evidence>
<comment type="caution">
    <text evidence="1">The sequence shown here is derived from an EMBL/GenBank/DDBJ whole genome shotgun (WGS) entry which is preliminary data.</text>
</comment>
<organism evidence="1 2">
    <name type="scientific">Psychracetigena formicireducens</name>
    <dbReference type="NCBI Taxonomy" id="2986056"/>
    <lineage>
        <taxon>Bacteria</taxon>
        <taxon>Bacillati</taxon>
        <taxon>Candidatus Lithacetigenota</taxon>
        <taxon>Candidatus Psychracetigena</taxon>
    </lineage>
</organism>
<proteinExistence type="predicted"/>